<feature type="transmembrane region" description="Helical" evidence="1">
    <location>
        <begin position="6"/>
        <end position="24"/>
    </location>
</feature>
<evidence type="ECO:0000313" key="2">
    <source>
        <dbReference type="EMBL" id="PVY42169.1"/>
    </source>
</evidence>
<evidence type="ECO:0008006" key="4">
    <source>
        <dbReference type="Google" id="ProtNLM"/>
    </source>
</evidence>
<dbReference type="Pfam" id="PF19617">
    <property type="entry name" value="DUF6122"/>
    <property type="match status" value="1"/>
</dbReference>
<evidence type="ECO:0000256" key="1">
    <source>
        <dbReference type="SAM" id="Phobius"/>
    </source>
</evidence>
<feature type="transmembrane region" description="Helical" evidence="1">
    <location>
        <begin position="31"/>
        <end position="52"/>
    </location>
</feature>
<dbReference type="Proteomes" id="UP000245466">
    <property type="component" value="Unassembled WGS sequence"/>
</dbReference>
<gene>
    <name evidence="2" type="ORF">C8E01_10335</name>
</gene>
<keyword evidence="1" id="KW-0812">Transmembrane</keyword>
<organism evidence="2 3">
    <name type="scientific">Pontibacter virosus</name>
    <dbReference type="NCBI Taxonomy" id="1765052"/>
    <lineage>
        <taxon>Bacteria</taxon>
        <taxon>Pseudomonadati</taxon>
        <taxon>Bacteroidota</taxon>
        <taxon>Cytophagia</taxon>
        <taxon>Cytophagales</taxon>
        <taxon>Hymenobacteraceae</taxon>
        <taxon>Pontibacter</taxon>
    </lineage>
</organism>
<accession>A0A2U1B0F2</accession>
<keyword evidence="1" id="KW-0472">Membrane</keyword>
<evidence type="ECO:0000313" key="3">
    <source>
        <dbReference type="Proteomes" id="UP000245466"/>
    </source>
</evidence>
<keyword evidence="1" id="KW-1133">Transmembrane helix</keyword>
<dbReference type="OrthoDB" id="289051at2"/>
<protein>
    <recommendedName>
        <fullName evidence="4">LexA-binding, inner membrane-associated hydrolase</fullName>
    </recommendedName>
</protein>
<reference evidence="2 3" key="1">
    <citation type="submission" date="2018-04" db="EMBL/GenBank/DDBJ databases">
        <title>Genomic Encyclopedia of Type Strains, Phase IV (KMG-IV): sequencing the most valuable type-strain genomes for metagenomic binning, comparative biology and taxonomic classification.</title>
        <authorList>
            <person name="Goeker M."/>
        </authorList>
    </citation>
    <scope>NUCLEOTIDE SEQUENCE [LARGE SCALE GENOMIC DNA]</scope>
    <source>
        <strain evidence="2 3">DSM 100231</strain>
    </source>
</reference>
<sequence>MTLSFAIHIILHMAVPVLVAALFYRDQLRYASLMMLAGWLIDLDHLLVTPIIDQDRCSVGFHLLHRYWIVPLYTVLALIPKTRLIGLGLLIHIVLDWTDCYF</sequence>
<dbReference type="AlphaFoldDB" id="A0A2U1B0F2"/>
<dbReference type="RefSeq" id="WP_116542355.1">
    <property type="nucleotide sequence ID" value="NZ_QEKI01000003.1"/>
</dbReference>
<name>A0A2U1B0F2_9BACT</name>
<dbReference type="InterPro" id="IPR046125">
    <property type="entry name" value="DUF6122"/>
</dbReference>
<proteinExistence type="predicted"/>
<dbReference type="EMBL" id="QEKI01000003">
    <property type="protein sequence ID" value="PVY42169.1"/>
    <property type="molecule type" value="Genomic_DNA"/>
</dbReference>
<comment type="caution">
    <text evidence="2">The sequence shown here is derived from an EMBL/GenBank/DDBJ whole genome shotgun (WGS) entry which is preliminary data.</text>
</comment>
<keyword evidence="3" id="KW-1185">Reference proteome</keyword>
<feature type="transmembrane region" description="Helical" evidence="1">
    <location>
        <begin position="72"/>
        <end position="95"/>
    </location>
</feature>